<evidence type="ECO:0000313" key="2">
    <source>
        <dbReference type="EMBL" id="GIX64717.1"/>
    </source>
</evidence>
<protein>
    <submittedName>
        <fullName evidence="2">Extracellular matrix-binding ebh, putative</fullName>
    </submittedName>
</protein>
<evidence type="ECO:0000313" key="3">
    <source>
        <dbReference type="Proteomes" id="UP001497744"/>
    </source>
</evidence>
<reference evidence="2 3" key="1">
    <citation type="submission" date="2021-06" db="EMBL/GenBank/DDBJ databases">
        <title>Genome sequence of Babesia caballi.</title>
        <authorList>
            <person name="Yamagishi J."/>
            <person name="Kidaka T."/>
            <person name="Ochi A."/>
        </authorList>
    </citation>
    <scope>NUCLEOTIDE SEQUENCE [LARGE SCALE GENOMIC DNA]</scope>
    <source>
        <strain evidence="2">USDA-D6B2</strain>
    </source>
</reference>
<sequence>MMSGCGRWRRLMSAHLDELVGDVDCPSLYRVENKICHPVGKFESSYHVLEAGCHTTTVARGPSCACPSVVECADVLPHLYVNGFSFKDAFTLKRMTYDGNKSEYKQTAASKRQCYAFATQLQAVLSPDAPLNTLLTTIDDFLFLFRYYFLGNLSTFWSIYIGIILYTFFFLLDTLHLRSHLKLTSSHTVPLLALLTTGKARALTKLTYITQ</sequence>
<gene>
    <name evidence="2" type="ORF">BcabD6B2_41520</name>
</gene>
<keyword evidence="1" id="KW-0812">Transmembrane</keyword>
<keyword evidence="1" id="KW-1133">Transmembrane helix</keyword>
<dbReference type="AlphaFoldDB" id="A0AAV4LWY4"/>
<keyword evidence="3" id="KW-1185">Reference proteome</keyword>
<dbReference type="EMBL" id="BPLF01000003">
    <property type="protein sequence ID" value="GIX64717.1"/>
    <property type="molecule type" value="Genomic_DNA"/>
</dbReference>
<organism evidence="2 3">
    <name type="scientific">Babesia caballi</name>
    <dbReference type="NCBI Taxonomy" id="5871"/>
    <lineage>
        <taxon>Eukaryota</taxon>
        <taxon>Sar</taxon>
        <taxon>Alveolata</taxon>
        <taxon>Apicomplexa</taxon>
        <taxon>Aconoidasida</taxon>
        <taxon>Piroplasmida</taxon>
        <taxon>Babesiidae</taxon>
        <taxon>Babesia</taxon>
    </lineage>
</organism>
<comment type="caution">
    <text evidence="2">The sequence shown here is derived from an EMBL/GenBank/DDBJ whole genome shotgun (WGS) entry which is preliminary data.</text>
</comment>
<dbReference type="RefSeq" id="XP_067716786.1">
    <property type="nucleotide sequence ID" value="XM_067860685.1"/>
</dbReference>
<dbReference type="GeneID" id="94196198"/>
<evidence type="ECO:0000256" key="1">
    <source>
        <dbReference type="SAM" id="Phobius"/>
    </source>
</evidence>
<dbReference type="Proteomes" id="UP001497744">
    <property type="component" value="Unassembled WGS sequence"/>
</dbReference>
<keyword evidence="1" id="KW-0472">Membrane</keyword>
<proteinExistence type="predicted"/>
<feature type="transmembrane region" description="Helical" evidence="1">
    <location>
        <begin position="155"/>
        <end position="172"/>
    </location>
</feature>
<name>A0AAV4LWY4_BABCB</name>
<accession>A0AAV4LWY4</accession>